<evidence type="ECO:0000313" key="2">
    <source>
        <dbReference type="Proteomes" id="UP001246690"/>
    </source>
</evidence>
<dbReference type="EMBL" id="CP133838">
    <property type="protein sequence ID" value="WMY76282.1"/>
    <property type="molecule type" value="Genomic_DNA"/>
</dbReference>
<dbReference type="Pfam" id="PF10554">
    <property type="entry name" value="Phage_ASH"/>
    <property type="match status" value="1"/>
</dbReference>
<dbReference type="InterPro" id="IPR018880">
    <property type="entry name" value="Phage_P4_Ash"/>
</dbReference>
<proteinExistence type="predicted"/>
<accession>A0ABY9SJV3</accession>
<dbReference type="Proteomes" id="UP001246690">
    <property type="component" value="Chromosome"/>
</dbReference>
<reference evidence="1 2" key="1">
    <citation type="submission" date="2023-09" db="EMBL/GenBank/DDBJ databases">
        <title>Buttiauxella selenatireducens sp. nov., isolated from the rhizosphere of Cardamine hupingshanesis.</title>
        <authorList>
            <person name="Zhang S."/>
            <person name="Xu Z."/>
            <person name="Wang H."/>
            <person name="Guo Y."/>
        </authorList>
    </citation>
    <scope>NUCLEOTIDE SEQUENCE [LARGE SCALE GENOMIC DNA]</scope>
    <source>
        <strain evidence="1 2">R73</strain>
    </source>
</reference>
<name>A0ABY9SJV3_9ENTR</name>
<sequence length="58" mass="6195">MTYTNVTALIHIFCGECDILLVQRIMVAQVGEPKGSPDSMVIGNAKPTWATTSEIGVS</sequence>
<keyword evidence="2" id="KW-1185">Reference proteome</keyword>
<gene>
    <name evidence="1" type="ORF">RHD99_10300</name>
</gene>
<evidence type="ECO:0000313" key="1">
    <source>
        <dbReference type="EMBL" id="WMY76282.1"/>
    </source>
</evidence>
<dbReference type="RefSeq" id="WP_309878681.1">
    <property type="nucleotide sequence ID" value="NZ_CP133838.1"/>
</dbReference>
<organism evidence="1 2">
    <name type="scientific">Buttiauxella selenatireducens</name>
    <dbReference type="NCBI Taxonomy" id="3073902"/>
    <lineage>
        <taxon>Bacteria</taxon>
        <taxon>Pseudomonadati</taxon>
        <taxon>Pseudomonadota</taxon>
        <taxon>Gammaproteobacteria</taxon>
        <taxon>Enterobacterales</taxon>
        <taxon>Enterobacteriaceae</taxon>
        <taxon>Buttiauxella</taxon>
    </lineage>
</organism>
<protein>
    <submittedName>
        <fullName evidence="1">Ash family protein</fullName>
    </submittedName>
</protein>